<dbReference type="Proteomes" id="UP000887575">
    <property type="component" value="Unassembled WGS sequence"/>
</dbReference>
<organism evidence="12 13">
    <name type="scientific">Mesorhabditis belari</name>
    <dbReference type="NCBI Taxonomy" id="2138241"/>
    <lineage>
        <taxon>Eukaryota</taxon>
        <taxon>Metazoa</taxon>
        <taxon>Ecdysozoa</taxon>
        <taxon>Nematoda</taxon>
        <taxon>Chromadorea</taxon>
        <taxon>Rhabditida</taxon>
        <taxon>Rhabditina</taxon>
        <taxon>Rhabditomorpha</taxon>
        <taxon>Rhabditoidea</taxon>
        <taxon>Rhabditidae</taxon>
        <taxon>Mesorhabditinae</taxon>
        <taxon>Mesorhabditis</taxon>
    </lineage>
</organism>
<keyword evidence="1 9" id="KW-0645">Protease</keyword>
<keyword evidence="9" id="KW-0256">Endoplasmic reticulum</keyword>
<dbReference type="PANTHER" id="PTHR10120">
    <property type="entry name" value="CAAX PRENYL PROTEASE 1"/>
    <property type="match status" value="1"/>
</dbReference>
<accession>A0AAF3F3X3</accession>
<dbReference type="WBParaSite" id="MBELARI_LOCUS21269">
    <property type="protein sequence ID" value="MBELARI_LOCUS21269"/>
    <property type="gene ID" value="MBELARI_LOCUS21269"/>
</dbReference>
<comment type="cofactor">
    <cofactor evidence="8 9">
        <name>Zn(2+)</name>
        <dbReference type="ChEBI" id="CHEBI:29105"/>
    </cofactor>
    <text evidence="8 9">Binds 1 zinc ion per subunit.</text>
</comment>
<evidence type="ECO:0000256" key="2">
    <source>
        <dbReference type="ARBA" id="ARBA00022723"/>
    </source>
</evidence>
<evidence type="ECO:0000259" key="10">
    <source>
        <dbReference type="Pfam" id="PF01435"/>
    </source>
</evidence>
<feature type="domain" description="Peptidase M48" evidence="10">
    <location>
        <begin position="206"/>
        <end position="436"/>
    </location>
</feature>
<feature type="transmembrane region" description="Helical" evidence="9">
    <location>
        <begin position="148"/>
        <end position="166"/>
    </location>
</feature>
<evidence type="ECO:0000256" key="1">
    <source>
        <dbReference type="ARBA" id="ARBA00022670"/>
    </source>
</evidence>
<evidence type="ECO:0000256" key="3">
    <source>
        <dbReference type="ARBA" id="ARBA00022801"/>
    </source>
</evidence>
<feature type="transmembrane region" description="Helical" evidence="9">
    <location>
        <begin position="353"/>
        <end position="375"/>
    </location>
</feature>
<dbReference type="InterPro" id="IPR027057">
    <property type="entry name" value="CAXX_Prtase_1"/>
</dbReference>
<feature type="binding site" evidence="8">
    <location>
        <position position="305"/>
    </location>
    <ligand>
        <name>Zn(2+)</name>
        <dbReference type="ChEBI" id="CHEBI:29105"/>
        <note>catalytic</note>
    </ligand>
</feature>
<feature type="active site" evidence="7">
    <location>
        <position position="302"/>
    </location>
</feature>
<keyword evidence="3 9" id="KW-0378">Hydrolase</keyword>
<feature type="domain" description="CAAX prenyl protease 1 N-terminal" evidence="11">
    <location>
        <begin position="30"/>
        <end position="202"/>
    </location>
</feature>
<dbReference type="GO" id="GO:0071586">
    <property type="term" value="P:CAAX-box protein processing"/>
    <property type="evidence" value="ECO:0007669"/>
    <property type="project" value="UniProtKB-UniRule"/>
</dbReference>
<evidence type="ECO:0000256" key="7">
    <source>
        <dbReference type="PIRSR" id="PIRSR627057-1"/>
    </source>
</evidence>
<evidence type="ECO:0000313" key="13">
    <source>
        <dbReference type="WBParaSite" id="MBELARI_LOCUS21269"/>
    </source>
</evidence>
<dbReference type="InterPro" id="IPR001915">
    <property type="entry name" value="Peptidase_M48"/>
</dbReference>
<feature type="transmembrane region" description="Helical" evidence="9">
    <location>
        <begin position="315"/>
        <end position="333"/>
    </location>
</feature>
<comment type="subcellular location">
    <subcellularLocation>
        <location evidence="9">Endoplasmic reticulum membrane</location>
        <topology evidence="9">Multi-pass membrane protein</topology>
    </subcellularLocation>
</comment>
<keyword evidence="9" id="KW-0472">Membrane</keyword>
<keyword evidence="4 8" id="KW-0862">Zinc</keyword>
<protein>
    <recommendedName>
        <fullName evidence="9">CAAX prenyl protease</fullName>
        <ecNumber evidence="9">3.4.24.84</ecNumber>
    </recommendedName>
</protein>
<feature type="transmembrane region" description="Helical" evidence="9">
    <location>
        <begin position="65"/>
        <end position="90"/>
    </location>
</feature>
<evidence type="ECO:0000256" key="8">
    <source>
        <dbReference type="PIRSR" id="PIRSR627057-2"/>
    </source>
</evidence>
<sequence length="444" mass="51123">MLTSRSLFSGILSLNWVLFLWETFLDWRQYCVHRDTEKRPAAVQEIITEEAFAKARAYKLDKHRFGFFTGIFGQLQTTVVLLYGVLPLLWEFSSRYPLPTVAFFMSSILLDTIVGLPFQLYDTFVIEQLHGFNKQTLGFYFTDQIKKLGLTFVLGSPVLLGVEWIVDNGGPYFFVYVWIFLSIVIFLLLTIYPEFIAPLFDKYIPLPEGALKTDIEKLAASLHYPLTKLYVVHGSKRSAHSNAYMYGFWKNKRIVLYDTLLSGEELEKVVKECGVDEEECKKILAEDRGMTSDEVVAVLGHELGHWKFGHTMMNLIIVELNLLFQLAVFAYFYKWDLLYTAFGFKDQPTIVGLILVFQYVMALYNQVISTVMNILTRKLEFQADDFAVELGFGKQLISALTKLGKDNLSLPIDDWLYSMCNHSHPPIPERSATIQKAMKELKKE</sequence>
<comment type="function">
    <text evidence="9">Proteolytically removes the C-terminal three residues of farnesylated proteins.</text>
</comment>
<dbReference type="Pfam" id="PF16491">
    <property type="entry name" value="Peptidase_M48_N"/>
    <property type="match status" value="1"/>
</dbReference>
<keyword evidence="9" id="KW-1133">Transmembrane helix</keyword>
<dbReference type="CDD" id="cd07343">
    <property type="entry name" value="M48A_Zmpste24p_like"/>
    <property type="match status" value="1"/>
</dbReference>
<dbReference type="EC" id="3.4.24.84" evidence="9"/>
<evidence type="ECO:0000256" key="6">
    <source>
        <dbReference type="ARBA" id="ARBA00044456"/>
    </source>
</evidence>
<dbReference type="GO" id="GO:0005789">
    <property type="term" value="C:endoplasmic reticulum membrane"/>
    <property type="evidence" value="ECO:0007669"/>
    <property type="project" value="UniProtKB-SubCell"/>
</dbReference>
<dbReference type="InterPro" id="IPR032456">
    <property type="entry name" value="Peptidase_M48_N"/>
</dbReference>
<evidence type="ECO:0000256" key="4">
    <source>
        <dbReference type="ARBA" id="ARBA00022833"/>
    </source>
</evidence>
<feature type="binding site" evidence="8">
    <location>
        <position position="301"/>
    </location>
    <ligand>
        <name>Zn(2+)</name>
        <dbReference type="ChEBI" id="CHEBI:29105"/>
        <note>catalytic</note>
    </ligand>
</feature>
<keyword evidence="5 9" id="KW-0482">Metalloprotease</keyword>
<evidence type="ECO:0000313" key="12">
    <source>
        <dbReference type="Proteomes" id="UP000887575"/>
    </source>
</evidence>
<dbReference type="GO" id="GO:0004222">
    <property type="term" value="F:metalloendopeptidase activity"/>
    <property type="evidence" value="ECO:0007669"/>
    <property type="project" value="UniProtKB-UniRule"/>
</dbReference>
<keyword evidence="12" id="KW-1185">Reference proteome</keyword>
<dbReference type="Pfam" id="PF01435">
    <property type="entry name" value="Peptidase_M48"/>
    <property type="match status" value="1"/>
</dbReference>
<evidence type="ECO:0000256" key="9">
    <source>
        <dbReference type="RuleBase" id="RU366005"/>
    </source>
</evidence>
<dbReference type="AlphaFoldDB" id="A0AAF3F3X3"/>
<feature type="binding site" evidence="8">
    <location>
        <position position="380"/>
    </location>
    <ligand>
        <name>Zn(2+)</name>
        <dbReference type="ChEBI" id="CHEBI:29105"/>
        <note>catalytic</note>
    </ligand>
</feature>
<keyword evidence="9" id="KW-0812">Transmembrane</keyword>
<evidence type="ECO:0000259" key="11">
    <source>
        <dbReference type="Pfam" id="PF16491"/>
    </source>
</evidence>
<name>A0AAF3F3X3_9BILA</name>
<comment type="similarity">
    <text evidence="9">Belongs to the peptidase M48A family.</text>
</comment>
<feature type="transmembrane region" description="Helical" evidence="9">
    <location>
        <begin position="172"/>
        <end position="192"/>
    </location>
</feature>
<feature type="active site" description="Proton donor" evidence="7">
    <location>
        <position position="384"/>
    </location>
</feature>
<proteinExistence type="inferred from homology"/>
<dbReference type="GO" id="GO:0046872">
    <property type="term" value="F:metal ion binding"/>
    <property type="evidence" value="ECO:0007669"/>
    <property type="project" value="UniProtKB-UniRule"/>
</dbReference>
<reference evidence="13" key="1">
    <citation type="submission" date="2024-02" db="UniProtKB">
        <authorList>
            <consortium name="WormBaseParasite"/>
        </authorList>
    </citation>
    <scope>IDENTIFICATION</scope>
</reference>
<feature type="transmembrane region" description="Helical" evidence="9">
    <location>
        <begin position="96"/>
        <end position="118"/>
    </location>
</feature>
<keyword evidence="2 8" id="KW-0479">Metal-binding</keyword>
<evidence type="ECO:0000256" key="5">
    <source>
        <dbReference type="ARBA" id="ARBA00023049"/>
    </source>
</evidence>
<comment type="catalytic activity">
    <reaction evidence="6 9">
        <text>Hydrolyzes the peptide bond -P2-(S-farnesyl or geranylgeranyl)C-P1'-P2'-P3'-COOH where P1' and P2' are amino acids with aliphatic side chains and P3' is any C-terminal residue.</text>
        <dbReference type="EC" id="3.4.24.84"/>
    </reaction>
</comment>
<dbReference type="Gene3D" id="3.30.2010.10">
    <property type="entry name" value="Metalloproteases ('zincins'), catalytic domain"/>
    <property type="match status" value="1"/>
</dbReference>